<gene>
    <name evidence="1" type="ORF">Adt_39310</name>
</gene>
<reference evidence="2" key="1">
    <citation type="submission" date="2024-07" db="EMBL/GenBank/DDBJ databases">
        <title>Two chromosome-level genome assemblies of Korean endemic species Abeliophyllum distichum and Forsythia ovata (Oleaceae).</title>
        <authorList>
            <person name="Jang H."/>
        </authorList>
    </citation>
    <scope>NUCLEOTIDE SEQUENCE [LARGE SCALE GENOMIC DNA]</scope>
</reference>
<name>A0ABD1Q7P3_9LAMI</name>
<keyword evidence="2" id="KW-1185">Reference proteome</keyword>
<evidence type="ECO:0000313" key="1">
    <source>
        <dbReference type="EMBL" id="KAL2471174.1"/>
    </source>
</evidence>
<proteinExistence type="predicted"/>
<accession>A0ABD1Q7P3</accession>
<protein>
    <submittedName>
        <fullName evidence="1">Uncharacterized protein</fullName>
    </submittedName>
</protein>
<dbReference type="AlphaFoldDB" id="A0ABD1Q7P3"/>
<sequence>MPIDARQGEKTPAECRGKIFRMFSPIKFPKSTTKENHFDHSLSIANVILHGGDGAGDPPPQLPHRLNSTCEFAPSSKRQGISRGINLEKVWQTNGKRSLPIVFDYVEHTMQPIKNNTKSGSPCFLSTLYGQRFQRSSENEYVASLRAISRPTSTGWSMPL</sequence>
<dbReference type="Proteomes" id="UP001604336">
    <property type="component" value="Unassembled WGS sequence"/>
</dbReference>
<evidence type="ECO:0000313" key="2">
    <source>
        <dbReference type="Proteomes" id="UP001604336"/>
    </source>
</evidence>
<organism evidence="1 2">
    <name type="scientific">Abeliophyllum distichum</name>
    <dbReference type="NCBI Taxonomy" id="126358"/>
    <lineage>
        <taxon>Eukaryota</taxon>
        <taxon>Viridiplantae</taxon>
        <taxon>Streptophyta</taxon>
        <taxon>Embryophyta</taxon>
        <taxon>Tracheophyta</taxon>
        <taxon>Spermatophyta</taxon>
        <taxon>Magnoliopsida</taxon>
        <taxon>eudicotyledons</taxon>
        <taxon>Gunneridae</taxon>
        <taxon>Pentapetalae</taxon>
        <taxon>asterids</taxon>
        <taxon>lamiids</taxon>
        <taxon>Lamiales</taxon>
        <taxon>Oleaceae</taxon>
        <taxon>Forsythieae</taxon>
        <taxon>Abeliophyllum</taxon>
    </lineage>
</organism>
<dbReference type="EMBL" id="JBFOLK010000012">
    <property type="protein sequence ID" value="KAL2471174.1"/>
    <property type="molecule type" value="Genomic_DNA"/>
</dbReference>
<comment type="caution">
    <text evidence="1">The sequence shown here is derived from an EMBL/GenBank/DDBJ whole genome shotgun (WGS) entry which is preliminary data.</text>
</comment>